<name>A0ABM8HVD4_9BACT</name>
<evidence type="ECO:0000256" key="2">
    <source>
        <dbReference type="ARBA" id="ARBA00022679"/>
    </source>
</evidence>
<proteinExistence type="predicted"/>
<reference evidence="6 7" key="1">
    <citation type="journal article" date="2016" name="C (Basel)">
        <title>Selective Growth of and Electricity Production by Marine Exoelectrogenic Bacteria in Self-Aggregated Hydrogel of Microbially Reduced Graphene Oxide.</title>
        <authorList>
            <person name="Yoshida N."/>
            <person name="Goto Y."/>
            <person name="Miyata Y."/>
        </authorList>
    </citation>
    <scope>NUCLEOTIDE SEQUENCE [LARGE SCALE GENOMIC DNA]</scope>
    <source>
        <strain evidence="6 7">NIT-T3</strain>
    </source>
</reference>
<feature type="region of interest" description="Disordered" evidence="4">
    <location>
        <begin position="173"/>
        <end position="193"/>
    </location>
</feature>
<protein>
    <recommendedName>
        <fullName evidence="5">Methyltransferase domain-containing protein</fullName>
    </recommendedName>
</protein>
<evidence type="ECO:0000259" key="5">
    <source>
        <dbReference type="Pfam" id="PF13649"/>
    </source>
</evidence>
<reference evidence="6 7" key="2">
    <citation type="journal article" date="2021" name="Int. J. Syst. Evol. Microbiol.">
        <title>Isolation and Polyphasic Characterization of Desulfuromonas versatilis sp. Nov., an Electrogenic Bacteria Capable of Versatile Metabolism Isolated from a Graphene Oxide-Reducing Enrichment Culture.</title>
        <authorList>
            <person name="Xie L."/>
            <person name="Yoshida N."/>
            <person name="Ishii S."/>
            <person name="Meng L."/>
        </authorList>
    </citation>
    <scope>NUCLEOTIDE SEQUENCE [LARGE SCALE GENOMIC DNA]</scope>
    <source>
        <strain evidence="6 7">NIT-T3</strain>
    </source>
</reference>
<dbReference type="InterPro" id="IPR029063">
    <property type="entry name" value="SAM-dependent_MTases_sf"/>
</dbReference>
<dbReference type="Gene3D" id="3.40.50.150">
    <property type="entry name" value="Vaccinia Virus protein VP39"/>
    <property type="match status" value="1"/>
</dbReference>
<feature type="domain" description="Methyltransferase" evidence="5">
    <location>
        <begin position="38"/>
        <end position="126"/>
    </location>
</feature>
<dbReference type="Pfam" id="PF13649">
    <property type="entry name" value="Methyltransf_25"/>
    <property type="match status" value="1"/>
</dbReference>
<dbReference type="Proteomes" id="UP001319827">
    <property type="component" value="Chromosome"/>
</dbReference>
<keyword evidence="7" id="KW-1185">Reference proteome</keyword>
<evidence type="ECO:0000256" key="4">
    <source>
        <dbReference type="SAM" id="MobiDB-lite"/>
    </source>
</evidence>
<dbReference type="EMBL" id="AP024355">
    <property type="protein sequence ID" value="BCR06876.1"/>
    <property type="molecule type" value="Genomic_DNA"/>
</dbReference>
<dbReference type="PANTHER" id="PTHR43464">
    <property type="entry name" value="METHYLTRANSFERASE"/>
    <property type="match status" value="1"/>
</dbReference>
<evidence type="ECO:0000313" key="7">
    <source>
        <dbReference type="Proteomes" id="UP001319827"/>
    </source>
</evidence>
<keyword evidence="3" id="KW-0949">S-adenosyl-L-methionine</keyword>
<sequence>MRKTPQDWNEKWREAADRPLAPDPWLLRVLPLLPRGAVLDLACGQGRNALLLAERGYQVTALDLSATGLERLREEAARRSLPIRVRQVDLEAEPRLGSARYAVVLDFFYLQRGLFPAIRQALRPGGVAVVRTFSKAGPFPGGPGNPDYVLEPGELLQLFAGWEILLHEEGLEPSSKGGSLAGIVARRPRGERS</sequence>
<evidence type="ECO:0000256" key="1">
    <source>
        <dbReference type="ARBA" id="ARBA00022603"/>
    </source>
</evidence>
<organism evidence="6 7">
    <name type="scientific">Desulfuromonas versatilis</name>
    <dbReference type="NCBI Taxonomy" id="2802975"/>
    <lineage>
        <taxon>Bacteria</taxon>
        <taxon>Pseudomonadati</taxon>
        <taxon>Thermodesulfobacteriota</taxon>
        <taxon>Desulfuromonadia</taxon>
        <taxon>Desulfuromonadales</taxon>
        <taxon>Desulfuromonadaceae</taxon>
        <taxon>Desulfuromonas</taxon>
    </lineage>
</organism>
<dbReference type="PANTHER" id="PTHR43464:SF19">
    <property type="entry name" value="UBIQUINONE BIOSYNTHESIS O-METHYLTRANSFERASE, MITOCHONDRIAL"/>
    <property type="match status" value="1"/>
</dbReference>
<evidence type="ECO:0000256" key="3">
    <source>
        <dbReference type="ARBA" id="ARBA00022691"/>
    </source>
</evidence>
<evidence type="ECO:0000313" key="6">
    <source>
        <dbReference type="EMBL" id="BCR06876.1"/>
    </source>
</evidence>
<dbReference type="InterPro" id="IPR041698">
    <property type="entry name" value="Methyltransf_25"/>
</dbReference>
<gene>
    <name evidence="6" type="ORF">DESUT3_39450</name>
</gene>
<keyword evidence="1" id="KW-0489">Methyltransferase</keyword>
<dbReference type="RefSeq" id="WP_221250251.1">
    <property type="nucleotide sequence ID" value="NZ_AP024355.1"/>
</dbReference>
<dbReference type="CDD" id="cd02440">
    <property type="entry name" value="AdoMet_MTases"/>
    <property type="match status" value="1"/>
</dbReference>
<dbReference type="SUPFAM" id="SSF53335">
    <property type="entry name" value="S-adenosyl-L-methionine-dependent methyltransferases"/>
    <property type="match status" value="1"/>
</dbReference>
<keyword evidence="2" id="KW-0808">Transferase</keyword>
<accession>A0ABM8HVD4</accession>